<evidence type="ECO:0000256" key="2">
    <source>
        <dbReference type="SAM" id="Phobius"/>
    </source>
</evidence>
<feature type="region of interest" description="Disordered" evidence="1">
    <location>
        <begin position="1176"/>
        <end position="1204"/>
    </location>
</feature>
<keyword evidence="2" id="KW-0472">Membrane</keyword>
<dbReference type="AlphaFoldDB" id="A0AAE1TK27"/>
<proteinExistence type="predicted"/>
<keyword evidence="2" id="KW-0812">Transmembrane</keyword>
<dbReference type="InterPro" id="IPR036465">
    <property type="entry name" value="vWFA_dom_sf"/>
</dbReference>
<evidence type="ECO:0000259" key="3">
    <source>
        <dbReference type="Pfam" id="PF08434"/>
    </source>
</evidence>
<feature type="transmembrane region" description="Helical" evidence="2">
    <location>
        <begin position="988"/>
        <end position="1011"/>
    </location>
</feature>
<keyword evidence="2" id="KW-1133">Transmembrane helix</keyword>
<evidence type="ECO:0000256" key="1">
    <source>
        <dbReference type="SAM" id="MobiDB-lite"/>
    </source>
</evidence>
<feature type="compositionally biased region" description="Basic and acidic residues" evidence="1">
    <location>
        <begin position="41"/>
        <end position="54"/>
    </location>
</feature>
<dbReference type="EMBL" id="JAWZYT010006453">
    <property type="protein sequence ID" value="KAK4288152.1"/>
    <property type="molecule type" value="Genomic_DNA"/>
</dbReference>
<accession>A0AAE1TK27</accession>
<dbReference type="GO" id="GO:0032991">
    <property type="term" value="C:protein-containing complex"/>
    <property type="evidence" value="ECO:0007669"/>
    <property type="project" value="UniProtKB-ARBA"/>
</dbReference>
<dbReference type="Pfam" id="PF08434">
    <property type="entry name" value="CLCA"/>
    <property type="match status" value="1"/>
</dbReference>
<feature type="region of interest" description="Disordered" evidence="1">
    <location>
        <begin position="41"/>
        <end position="60"/>
    </location>
</feature>
<feature type="region of interest" description="Disordered" evidence="1">
    <location>
        <begin position="1035"/>
        <end position="1057"/>
    </location>
</feature>
<keyword evidence="5" id="KW-1185">Reference proteome</keyword>
<reference evidence="4" key="1">
    <citation type="submission" date="2023-11" db="EMBL/GenBank/DDBJ databases">
        <title>Genome assemblies of two species of porcelain crab, Petrolisthes cinctipes and Petrolisthes manimaculis (Anomura: Porcellanidae).</title>
        <authorList>
            <person name="Angst P."/>
        </authorList>
    </citation>
    <scope>NUCLEOTIDE SEQUENCE</scope>
    <source>
        <strain evidence="4">PB745_02</strain>
        <tissue evidence="4">Gill</tissue>
    </source>
</reference>
<dbReference type="Gene3D" id="3.40.50.410">
    <property type="entry name" value="von Willebrand factor, type A domain"/>
    <property type="match status" value="1"/>
</dbReference>
<dbReference type="Proteomes" id="UP001292094">
    <property type="component" value="Unassembled WGS sequence"/>
</dbReference>
<feature type="domain" description="Calcium-activated chloride channel N-terminal" evidence="3">
    <location>
        <begin position="93"/>
        <end position="317"/>
    </location>
</feature>
<gene>
    <name evidence="4" type="ORF">Pmani_038805</name>
</gene>
<feature type="region of interest" description="Disordered" evidence="1">
    <location>
        <begin position="1090"/>
        <end position="1114"/>
    </location>
</feature>
<dbReference type="InterPro" id="IPR013642">
    <property type="entry name" value="CLCA_N"/>
</dbReference>
<protein>
    <recommendedName>
        <fullName evidence="3">Calcium-activated chloride channel N-terminal domain-containing protein</fullName>
    </recommendedName>
</protein>
<sequence>MFNQSIRTSLWPLIYTATHPLPPALLVAFISVWKALKKRVTPETTREAARKAARDNPLPTIEKRATPEAAGEAARETETIHSPPWRRHNTRQSVLRDLSSQMWSATVGRASLRKVTVALPGTWKTDSLTCSLLTPLTASSAPTQGHIRVTQAHPVFESRPWTQQSQGCGRQGDFIQMGADLLRASNNESFTQASRLLLAEWAKFRWGVFDERGHTNDPLYPPTFRDPNTHQWAATSCADGAVKGNICDPSQPGCSFTPEPYTNGHLSSSMLAFPELRSVRFFCNDKTHNRVSPTKHNALCGGRSAWEIIHQTTDFAGARNRASNGSKRLDPIIRYVQQSSPRYVFVIEDTAIMNLQRRWEFLRKAMRRVVVYDVPDHSHVGVITFNTVAQTVAPISYIESEDSDFRQRVGSSLPRNPSAVPESQKCLLCGLQEAERLVSADSKGSDGATIIFITTGSGHIPQRQMDEIIRISQHRNLKIEVVLYPLSEWRGSAETSHGLETLMEATRGSLFTVMDEGVGNDSKVKMMVALMDTLLAAVQHNTSPSAPGTTVLVHNAAYPGGISSMSAGTFALDDSLGPNARFSVYYYDLNHVGNAIQLTAPSGQKITSVNVQEEDGDVNMIFINLEKAERGLWTYSVENRADSHQGLYVQITAKRNSSSGLVVRLWTSAGSRPINSSDPSSPVVVYVEVKAGVAPIMDAKVVAKLQRLGTNNTGSNYEPYNLDLWDNGIGDPDITKGDGIYSRYLPPLAGKPGRYLLSANVDYNSGMAVVAKDPPSRHHRLKSHYYQQGHDSWSSDQSCCGSSLPHVHSRRASPFFRQVTLGVLEVMSPLPFMDVTPPSRILDLRVDVNDTIHQITLRWTAPGDDWDVGKAYKYEAVVAPLWKEARAFQGDRLTGLPQPLSAGALHTTNLHFPRYEELWYVSLRAMDEAGNVGGLGNIAALWVPRPPTTYEITTKTQPALTTSGNYTMPSELGSGRAVGLSELQLDDVAVILGSVGGFLLVVAALVTYCYWHTNRRRKQQYEKDVEKVAASGGSSVMVKSGSLSGEEGGGGSHESLDSIAKDTQESVRDVRPLSPVQSWGATTLLQEHERRLSVHSSAPEDPLPAYQGDAPLHAPYPDVTVTDNRPVSSTGGQGPVFIHCVHDEGPCHCAAPGPDYTSYAAAWDDPLTGHLLSRTRTSAPPIQPIPQQAHQQQADRKRRTVTQV</sequence>
<dbReference type="SUPFAM" id="SSF53300">
    <property type="entry name" value="vWA-like"/>
    <property type="match status" value="1"/>
</dbReference>
<feature type="compositionally biased region" description="Low complexity" evidence="1">
    <location>
        <begin position="1035"/>
        <end position="1045"/>
    </location>
</feature>
<name>A0AAE1TK27_9EUCA</name>
<dbReference type="CDD" id="cd00198">
    <property type="entry name" value="vWFA"/>
    <property type="match status" value="1"/>
</dbReference>
<evidence type="ECO:0000313" key="4">
    <source>
        <dbReference type="EMBL" id="KAK4288152.1"/>
    </source>
</evidence>
<evidence type="ECO:0000313" key="5">
    <source>
        <dbReference type="Proteomes" id="UP001292094"/>
    </source>
</evidence>
<organism evidence="4 5">
    <name type="scientific">Petrolisthes manimaculis</name>
    <dbReference type="NCBI Taxonomy" id="1843537"/>
    <lineage>
        <taxon>Eukaryota</taxon>
        <taxon>Metazoa</taxon>
        <taxon>Ecdysozoa</taxon>
        <taxon>Arthropoda</taxon>
        <taxon>Crustacea</taxon>
        <taxon>Multicrustacea</taxon>
        <taxon>Malacostraca</taxon>
        <taxon>Eumalacostraca</taxon>
        <taxon>Eucarida</taxon>
        <taxon>Decapoda</taxon>
        <taxon>Pleocyemata</taxon>
        <taxon>Anomura</taxon>
        <taxon>Galatheoidea</taxon>
        <taxon>Porcellanidae</taxon>
        <taxon>Petrolisthes</taxon>
    </lineage>
</organism>
<comment type="caution">
    <text evidence="4">The sequence shown here is derived from an EMBL/GenBank/DDBJ whole genome shotgun (WGS) entry which is preliminary data.</text>
</comment>